<comment type="subcellular location">
    <subcellularLocation>
        <location evidence="1">Peroxisome</location>
    </subcellularLocation>
</comment>
<name>A0A1H4WH00_9BRAD</name>
<evidence type="ECO:0000256" key="1">
    <source>
        <dbReference type="ARBA" id="ARBA00004275"/>
    </source>
</evidence>
<dbReference type="Gene3D" id="3.90.226.10">
    <property type="entry name" value="2-enoyl-CoA Hydratase, Chain A, domain 1"/>
    <property type="match status" value="1"/>
</dbReference>
<dbReference type="EMBL" id="FNTH01000001">
    <property type="protein sequence ID" value="SEC92577.1"/>
    <property type="molecule type" value="Genomic_DNA"/>
</dbReference>
<reference evidence="4 5" key="1">
    <citation type="submission" date="2016-10" db="EMBL/GenBank/DDBJ databases">
        <authorList>
            <person name="de Groot N.N."/>
        </authorList>
    </citation>
    <scope>NUCLEOTIDE SEQUENCE [LARGE SCALE GENOMIC DNA]</scope>
    <source>
        <strain evidence="4 5">MT12</strain>
    </source>
</reference>
<evidence type="ECO:0000256" key="2">
    <source>
        <dbReference type="ARBA" id="ARBA00023140"/>
    </source>
</evidence>
<dbReference type="PANTHER" id="PTHR43684:SF1">
    <property type="entry name" value="ENOYL-COA DELTA ISOMERASE 2"/>
    <property type="match status" value="1"/>
</dbReference>
<evidence type="ECO:0000313" key="5">
    <source>
        <dbReference type="Proteomes" id="UP000198992"/>
    </source>
</evidence>
<dbReference type="Pfam" id="PF00378">
    <property type="entry name" value="ECH_1"/>
    <property type="match status" value="1"/>
</dbReference>
<dbReference type="RefSeq" id="WP_171947720.1">
    <property type="nucleotide sequence ID" value="NZ_FNTH01000001.1"/>
</dbReference>
<protein>
    <submittedName>
        <fullName evidence="4">Enoyl-CoA hydratase/carnithine racemase</fullName>
    </submittedName>
</protein>
<sequence length="220" mass="22740">MAGRVVVGQQGAVRTIAVLHAEGINARADDLCLAMTMAIESAQRDPAISSIVVAGGFDGFAAGREAAEHRAVGGAGSEGFPLQGVTGLLHTLASNAKPIIAAVEGAAAGIGTAIVFYCDQVIAATSTTFTSPLESHDLVPDGAISLLIPRRLAQYRAFAMLVPGRSMRAERAYDAGLIDMIVPPGHAAIEAERMAHQLCRLPAEDDRRGIASEGTAGRSR</sequence>
<gene>
    <name evidence="4" type="ORF">SAMN05444164_3119</name>
</gene>
<accession>A0A1H4WH00</accession>
<dbReference type="InterPro" id="IPR001753">
    <property type="entry name" value="Enoyl-CoA_hydra/iso"/>
</dbReference>
<dbReference type="InterPro" id="IPR029045">
    <property type="entry name" value="ClpP/crotonase-like_dom_sf"/>
</dbReference>
<evidence type="ECO:0000256" key="3">
    <source>
        <dbReference type="ARBA" id="ARBA00023235"/>
    </source>
</evidence>
<dbReference type="CDD" id="cd06558">
    <property type="entry name" value="crotonase-like"/>
    <property type="match status" value="1"/>
</dbReference>
<proteinExistence type="predicted"/>
<dbReference type="Proteomes" id="UP000198992">
    <property type="component" value="Unassembled WGS sequence"/>
</dbReference>
<dbReference type="AlphaFoldDB" id="A0A1H4WH00"/>
<dbReference type="PANTHER" id="PTHR43684">
    <property type="match status" value="1"/>
</dbReference>
<keyword evidence="3" id="KW-0413">Isomerase</keyword>
<dbReference type="SUPFAM" id="SSF52096">
    <property type="entry name" value="ClpP/crotonase"/>
    <property type="match status" value="1"/>
</dbReference>
<evidence type="ECO:0000313" key="4">
    <source>
        <dbReference type="EMBL" id="SEC92577.1"/>
    </source>
</evidence>
<dbReference type="GO" id="GO:0004165">
    <property type="term" value="F:delta(3)-delta(2)-enoyl-CoA isomerase activity"/>
    <property type="evidence" value="ECO:0007669"/>
    <property type="project" value="UniProtKB-ARBA"/>
</dbReference>
<keyword evidence="2" id="KW-0576">Peroxisome</keyword>
<dbReference type="InterPro" id="IPR051053">
    <property type="entry name" value="ECH/Chromodomain_protein"/>
</dbReference>
<organism evidence="4 5">
    <name type="scientific">Bradyrhizobium erythrophlei</name>
    <dbReference type="NCBI Taxonomy" id="1437360"/>
    <lineage>
        <taxon>Bacteria</taxon>
        <taxon>Pseudomonadati</taxon>
        <taxon>Pseudomonadota</taxon>
        <taxon>Alphaproteobacteria</taxon>
        <taxon>Hyphomicrobiales</taxon>
        <taxon>Nitrobacteraceae</taxon>
        <taxon>Bradyrhizobium</taxon>
    </lineage>
</organism>